<proteinExistence type="inferred from homology"/>
<dbReference type="SUPFAM" id="SSF51735">
    <property type="entry name" value="NAD(P)-binding Rossmann-fold domains"/>
    <property type="match status" value="1"/>
</dbReference>
<comment type="caution">
    <text evidence="3">The sequence shown here is derived from an EMBL/GenBank/DDBJ whole genome shotgun (WGS) entry which is preliminary data.</text>
</comment>
<gene>
    <name evidence="3" type="ORF">GCM10011505_30820</name>
</gene>
<dbReference type="Proteomes" id="UP000603352">
    <property type="component" value="Unassembled WGS sequence"/>
</dbReference>
<organism evidence="3 4">
    <name type="scientific">Tistrella bauzanensis</name>
    <dbReference type="NCBI Taxonomy" id="657419"/>
    <lineage>
        <taxon>Bacteria</taxon>
        <taxon>Pseudomonadati</taxon>
        <taxon>Pseudomonadota</taxon>
        <taxon>Alphaproteobacteria</taxon>
        <taxon>Geminicoccales</taxon>
        <taxon>Geminicoccaceae</taxon>
        <taxon>Tistrella</taxon>
    </lineage>
</organism>
<feature type="domain" description="Ketoreductase" evidence="2">
    <location>
        <begin position="13"/>
        <end position="193"/>
    </location>
</feature>
<dbReference type="PRINTS" id="PR00080">
    <property type="entry name" value="SDRFAMILY"/>
</dbReference>
<evidence type="ECO:0000259" key="2">
    <source>
        <dbReference type="SMART" id="SM00822"/>
    </source>
</evidence>
<accession>A0ABQ1IQ90</accession>
<dbReference type="CDD" id="cd05233">
    <property type="entry name" value="SDR_c"/>
    <property type="match status" value="1"/>
</dbReference>
<dbReference type="PANTHER" id="PTHR43943">
    <property type="entry name" value="DEHYDROGENASE/REDUCTASE (SDR FAMILY) MEMBER 4"/>
    <property type="match status" value="1"/>
</dbReference>
<evidence type="ECO:0000256" key="1">
    <source>
        <dbReference type="ARBA" id="ARBA00006484"/>
    </source>
</evidence>
<evidence type="ECO:0000313" key="3">
    <source>
        <dbReference type="EMBL" id="GGB47553.1"/>
    </source>
</evidence>
<name>A0ABQ1IQ90_9PROT</name>
<dbReference type="RefSeq" id="WP_188579451.1">
    <property type="nucleotide sequence ID" value="NZ_BMDZ01000037.1"/>
</dbReference>
<comment type="similarity">
    <text evidence="1">Belongs to the short-chain dehydrogenases/reductases (SDR) family.</text>
</comment>
<dbReference type="PANTHER" id="PTHR43943:SF2">
    <property type="entry name" value="DEHYDROGENASE_REDUCTASE 4"/>
    <property type="match status" value="1"/>
</dbReference>
<dbReference type="InterPro" id="IPR036291">
    <property type="entry name" value="NAD(P)-bd_dom_sf"/>
</dbReference>
<dbReference type="NCBIfam" id="NF005559">
    <property type="entry name" value="PRK07231.1"/>
    <property type="match status" value="1"/>
</dbReference>
<sequence>MTNQNPMFDLTGKVAVITGSTRGIGKSIAEQMAAAGAKVVISSRKPEPCAAVRAELVARGAEAIDVPCNISSKEDCERLIDETRKAFGRVDILVGNAASNPYYGPAADMPDEAFVKIMTNNVLSNLWLCNQVVPEMKERRDGAIVLISSIAAIRGTPVLGAYAASKAAEAQMVRNLAIEYGPHNIRINAIAPGLIKTDFARALWENPKMREKVEKSAPLNRIGEPEDIGGAAVFLASNAARFITGQLLVIDGGVTVGDTL</sequence>
<dbReference type="InterPro" id="IPR002347">
    <property type="entry name" value="SDR_fam"/>
</dbReference>
<dbReference type="InterPro" id="IPR057326">
    <property type="entry name" value="KR_dom"/>
</dbReference>
<dbReference type="Gene3D" id="3.40.50.720">
    <property type="entry name" value="NAD(P)-binding Rossmann-like Domain"/>
    <property type="match status" value="1"/>
</dbReference>
<dbReference type="Pfam" id="PF13561">
    <property type="entry name" value="adh_short_C2"/>
    <property type="match status" value="1"/>
</dbReference>
<evidence type="ECO:0000313" key="4">
    <source>
        <dbReference type="Proteomes" id="UP000603352"/>
    </source>
</evidence>
<dbReference type="PRINTS" id="PR00081">
    <property type="entry name" value="GDHRDH"/>
</dbReference>
<reference evidence="4" key="1">
    <citation type="journal article" date="2019" name="Int. J. Syst. Evol. Microbiol.">
        <title>The Global Catalogue of Microorganisms (GCM) 10K type strain sequencing project: providing services to taxonomists for standard genome sequencing and annotation.</title>
        <authorList>
            <consortium name="The Broad Institute Genomics Platform"/>
            <consortium name="The Broad Institute Genome Sequencing Center for Infectious Disease"/>
            <person name="Wu L."/>
            <person name="Ma J."/>
        </authorList>
    </citation>
    <scope>NUCLEOTIDE SEQUENCE [LARGE SCALE GENOMIC DNA]</scope>
    <source>
        <strain evidence="4">CGMCC 1.10188</strain>
    </source>
</reference>
<dbReference type="SMART" id="SM00822">
    <property type="entry name" value="PKS_KR"/>
    <property type="match status" value="1"/>
</dbReference>
<dbReference type="EMBL" id="BMDZ01000037">
    <property type="protein sequence ID" value="GGB47553.1"/>
    <property type="molecule type" value="Genomic_DNA"/>
</dbReference>
<protein>
    <submittedName>
        <fullName evidence="3">Short-chain dehydrogenase</fullName>
    </submittedName>
</protein>
<keyword evidence="4" id="KW-1185">Reference proteome</keyword>